<protein>
    <submittedName>
        <fullName evidence="1">Penicillin acylase family protein</fullName>
    </submittedName>
</protein>
<dbReference type="SUPFAM" id="SSF56235">
    <property type="entry name" value="N-terminal nucleophile aminohydrolases (Ntn hydrolases)"/>
    <property type="match status" value="1"/>
</dbReference>
<dbReference type="EMBL" id="JBHPBY010000277">
    <property type="protein sequence ID" value="MFC1852175.1"/>
    <property type="molecule type" value="Genomic_DNA"/>
</dbReference>
<evidence type="ECO:0000313" key="2">
    <source>
        <dbReference type="Proteomes" id="UP001594351"/>
    </source>
</evidence>
<proteinExistence type="predicted"/>
<comment type="caution">
    <text evidence="1">The sequence shown here is derived from an EMBL/GenBank/DDBJ whole genome shotgun (WGS) entry which is preliminary data.</text>
</comment>
<name>A0ABV6Z153_UNCC1</name>
<dbReference type="InterPro" id="IPR002692">
    <property type="entry name" value="S45"/>
</dbReference>
<keyword evidence="2" id="KW-1185">Reference proteome</keyword>
<sequence>FDAGPYHLPGGRATVYQGNLFHFWGRKTTFAPSYRIITDLGQNVIETNIPGGPSGRRFSHWYLTDVPRFFQGSYKKMLL</sequence>
<dbReference type="InterPro" id="IPR029055">
    <property type="entry name" value="Ntn_hydrolases_N"/>
</dbReference>
<dbReference type="Proteomes" id="UP001594351">
    <property type="component" value="Unassembled WGS sequence"/>
</dbReference>
<gene>
    <name evidence="1" type="ORF">ACFL27_18425</name>
</gene>
<accession>A0ABV6Z153</accession>
<reference evidence="1 2" key="1">
    <citation type="submission" date="2024-09" db="EMBL/GenBank/DDBJ databases">
        <title>Laminarin stimulates single cell rates of sulfate reduction while oxygen inhibits transcriptomic activity in coastal marine sediment.</title>
        <authorList>
            <person name="Lindsay M."/>
            <person name="Orcutt B."/>
            <person name="Emerson D."/>
            <person name="Stepanauskas R."/>
            <person name="D'Angelo T."/>
        </authorList>
    </citation>
    <scope>NUCLEOTIDE SEQUENCE [LARGE SCALE GENOMIC DNA]</scope>
    <source>
        <strain evidence="1">SAG AM-311-K15</strain>
    </source>
</reference>
<dbReference type="Gene3D" id="3.60.20.10">
    <property type="entry name" value="Glutamine Phosphoribosylpyrophosphate, subunit 1, domain 1"/>
    <property type="match status" value="1"/>
</dbReference>
<organism evidence="1 2">
    <name type="scientific">candidate division CSSED10-310 bacterium</name>
    <dbReference type="NCBI Taxonomy" id="2855610"/>
    <lineage>
        <taxon>Bacteria</taxon>
        <taxon>Bacteria division CSSED10-310</taxon>
    </lineage>
</organism>
<feature type="non-terminal residue" evidence="1">
    <location>
        <position position="1"/>
    </location>
</feature>
<evidence type="ECO:0000313" key="1">
    <source>
        <dbReference type="EMBL" id="MFC1852175.1"/>
    </source>
</evidence>
<dbReference type="Pfam" id="PF01804">
    <property type="entry name" value="Penicil_amidase"/>
    <property type="match status" value="1"/>
</dbReference>